<keyword evidence="1" id="KW-0732">Signal</keyword>
<protein>
    <submittedName>
        <fullName evidence="2">Esterase/lipase family protein</fullName>
    </submittedName>
</protein>
<dbReference type="EMBL" id="JBIAQY010000011">
    <property type="protein sequence ID" value="MFF3571765.1"/>
    <property type="molecule type" value="Genomic_DNA"/>
</dbReference>
<dbReference type="Pfam" id="PF01674">
    <property type="entry name" value="Lipase_2"/>
    <property type="match status" value="1"/>
</dbReference>
<organism evidence="2 3">
    <name type="scientific">Nocardia jiangxiensis</name>
    <dbReference type="NCBI Taxonomy" id="282685"/>
    <lineage>
        <taxon>Bacteria</taxon>
        <taxon>Bacillati</taxon>
        <taxon>Actinomycetota</taxon>
        <taxon>Actinomycetes</taxon>
        <taxon>Mycobacteriales</taxon>
        <taxon>Nocardiaceae</taxon>
        <taxon>Nocardia</taxon>
    </lineage>
</organism>
<feature type="chain" id="PRO_5045969861" evidence="1">
    <location>
        <begin position="27"/>
        <end position="300"/>
    </location>
</feature>
<name>A0ABW6S639_9NOCA</name>
<dbReference type="SUPFAM" id="SSF53474">
    <property type="entry name" value="alpha/beta-Hydrolases"/>
    <property type="match status" value="1"/>
</dbReference>
<comment type="caution">
    <text evidence="2">The sequence shown here is derived from an EMBL/GenBank/DDBJ whole genome shotgun (WGS) entry which is preliminary data.</text>
</comment>
<dbReference type="PANTHER" id="PTHR32015:SF1">
    <property type="entry name" value="LIPASE"/>
    <property type="match status" value="1"/>
</dbReference>
<dbReference type="Gene3D" id="3.40.50.1820">
    <property type="entry name" value="alpha/beta hydrolase"/>
    <property type="match status" value="1"/>
</dbReference>
<evidence type="ECO:0000256" key="1">
    <source>
        <dbReference type="SAM" id="SignalP"/>
    </source>
</evidence>
<evidence type="ECO:0000313" key="3">
    <source>
        <dbReference type="Proteomes" id="UP001601992"/>
    </source>
</evidence>
<dbReference type="InterPro" id="IPR002918">
    <property type="entry name" value="Lipase_EstA/Esterase_EstB"/>
</dbReference>
<sequence length="300" mass="30875">MRASAVLLAVLALCATVGIGGPSAAAAPVLDGSAPPPGANDWRCRPSTAHPDPVVLVHGTWGNQDNWNKLAPALKAQGYCVYALNYGRDTASLLGRMPGIYGTGDIGKSAVELANFIGKVRAATSSEHVDLVAHSQGGVVARQYLRFGGGADAADPQRNVVRKLVTLGATNHGSTSVLLGYPLDTASAAGPVAGAVTGVLGVSAVQQISGSKFLTHLNAGGDTVPGVDYTVIATRMDDTTTPPESTFLRAGPRAVVDNIWLQTVCAGADVTHVGLPRSPIAIQLVLRALDPSYKGRVCRR</sequence>
<gene>
    <name evidence="2" type="ORF">ACFYXQ_28700</name>
</gene>
<reference evidence="2 3" key="1">
    <citation type="submission" date="2024-10" db="EMBL/GenBank/DDBJ databases">
        <title>The Natural Products Discovery Center: Release of the First 8490 Sequenced Strains for Exploring Actinobacteria Biosynthetic Diversity.</title>
        <authorList>
            <person name="Kalkreuter E."/>
            <person name="Kautsar S.A."/>
            <person name="Yang D."/>
            <person name="Bader C.D."/>
            <person name="Teijaro C.N."/>
            <person name="Fluegel L."/>
            <person name="Davis C.M."/>
            <person name="Simpson J.R."/>
            <person name="Lauterbach L."/>
            <person name="Steele A.D."/>
            <person name="Gui C."/>
            <person name="Meng S."/>
            <person name="Li G."/>
            <person name="Viehrig K."/>
            <person name="Ye F."/>
            <person name="Su P."/>
            <person name="Kiefer A.F."/>
            <person name="Nichols A."/>
            <person name="Cepeda A.J."/>
            <person name="Yan W."/>
            <person name="Fan B."/>
            <person name="Jiang Y."/>
            <person name="Adhikari A."/>
            <person name="Zheng C.-J."/>
            <person name="Schuster L."/>
            <person name="Cowan T.M."/>
            <person name="Smanski M.J."/>
            <person name="Chevrette M.G."/>
            <person name="De Carvalho L.P.S."/>
            <person name="Shen B."/>
        </authorList>
    </citation>
    <scope>NUCLEOTIDE SEQUENCE [LARGE SCALE GENOMIC DNA]</scope>
    <source>
        <strain evidence="2 3">NPDC002593</strain>
    </source>
</reference>
<dbReference type="Proteomes" id="UP001601992">
    <property type="component" value="Unassembled WGS sequence"/>
</dbReference>
<feature type="signal peptide" evidence="1">
    <location>
        <begin position="1"/>
        <end position="26"/>
    </location>
</feature>
<dbReference type="PANTHER" id="PTHR32015">
    <property type="entry name" value="FASTING INDUCED LIPASE"/>
    <property type="match status" value="1"/>
</dbReference>
<evidence type="ECO:0000313" key="2">
    <source>
        <dbReference type="EMBL" id="MFF3571765.1"/>
    </source>
</evidence>
<dbReference type="RefSeq" id="WP_040828222.1">
    <property type="nucleotide sequence ID" value="NZ_JBIAQY010000011.1"/>
</dbReference>
<proteinExistence type="predicted"/>
<keyword evidence="3" id="KW-1185">Reference proteome</keyword>
<dbReference type="InterPro" id="IPR029058">
    <property type="entry name" value="AB_hydrolase_fold"/>
</dbReference>
<accession>A0ABW6S639</accession>